<proteinExistence type="predicted"/>
<dbReference type="EMBL" id="UINC01200142">
    <property type="protein sequence ID" value="SVE18891.1"/>
    <property type="molecule type" value="Genomic_DNA"/>
</dbReference>
<protein>
    <submittedName>
        <fullName evidence="1">Uncharacterized protein</fullName>
    </submittedName>
</protein>
<feature type="non-terminal residue" evidence="1">
    <location>
        <position position="1"/>
    </location>
</feature>
<evidence type="ECO:0000313" key="1">
    <source>
        <dbReference type="EMBL" id="SVE18891.1"/>
    </source>
</evidence>
<sequence>KHVSNKKAHFITLNPNKIKTQVRREMENRGDYGFNKLPPEMNEVINTEVPKMVAAFYSDFKNWNAPGTSKASVVTDLVGGPKTGFTFTIAAAEGKFGTDIFQAFRSRKQENQRSLVEGLNNAIKALNKGKSKRDKKPEVDSGVFMDIGNQEGSAVSEQRKEHAEQALFDFGTNYGDNAVVKKFLKEIEGKVTLSLVKKDGESIDKLSVVLESSALNRERGAKEEKELAEKLQKDLNKILSQIKKYD</sequence>
<gene>
    <name evidence="1" type="ORF">METZ01_LOCUS471745</name>
</gene>
<name>A0A383BGE5_9ZZZZ</name>
<organism evidence="1">
    <name type="scientific">marine metagenome</name>
    <dbReference type="NCBI Taxonomy" id="408172"/>
    <lineage>
        <taxon>unclassified sequences</taxon>
        <taxon>metagenomes</taxon>
        <taxon>ecological metagenomes</taxon>
    </lineage>
</organism>
<dbReference type="AlphaFoldDB" id="A0A383BGE5"/>
<reference evidence="1" key="1">
    <citation type="submission" date="2018-05" db="EMBL/GenBank/DDBJ databases">
        <authorList>
            <person name="Lanie J.A."/>
            <person name="Ng W.-L."/>
            <person name="Kazmierczak K.M."/>
            <person name="Andrzejewski T.M."/>
            <person name="Davidsen T.M."/>
            <person name="Wayne K.J."/>
            <person name="Tettelin H."/>
            <person name="Glass J.I."/>
            <person name="Rusch D."/>
            <person name="Podicherti R."/>
            <person name="Tsui H.-C.T."/>
            <person name="Winkler M.E."/>
        </authorList>
    </citation>
    <scope>NUCLEOTIDE SEQUENCE</scope>
</reference>
<feature type="non-terminal residue" evidence="1">
    <location>
        <position position="246"/>
    </location>
</feature>
<accession>A0A383BGE5</accession>